<gene>
    <name evidence="1" type="ORF">NQ176_g3570</name>
</gene>
<reference evidence="1" key="1">
    <citation type="submission" date="2022-08" db="EMBL/GenBank/DDBJ databases">
        <title>Genome Sequence of Lecanicillium fungicola.</title>
        <authorList>
            <person name="Buettner E."/>
        </authorList>
    </citation>
    <scope>NUCLEOTIDE SEQUENCE</scope>
    <source>
        <strain evidence="1">Babe33</strain>
    </source>
</reference>
<evidence type="ECO:0000313" key="2">
    <source>
        <dbReference type="Proteomes" id="UP001143910"/>
    </source>
</evidence>
<keyword evidence="2" id="KW-1185">Reference proteome</keyword>
<name>A0ACC1NHZ3_9HYPO</name>
<protein>
    <submittedName>
        <fullName evidence="1">Uncharacterized protein</fullName>
    </submittedName>
</protein>
<accession>A0ACC1NHZ3</accession>
<dbReference type="EMBL" id="JANJQO010000334">
    <property type="protein sequence ID" value="KAJ2978885.1"/>
    <property type="molecule type" value="Genomic_DNA"/>
</dbReference>
<comment type="caution">
    <text evidence="1">The sequence shown here is derived from an EMBL/GenBank/DDBJ whole genome shotgun (WGS) entry which is preliminary data.</text>
</comment>
<organism evidence="1 2">
    <name type="scientific">Zarea fungicola</name>
    <dbReference type="NCBI Taxonomy" id="93591"/>
    <lineage>
        <taxon>Eukaryota</taxon>
        <taxon>Fungi</taxon>
        <taxon>Dikarya</taxon>
        <taxon>Ascomycota</taxon>
        <taxon>Pezizomycotina</taxon>
        <taxon>Sordariomycetes</taxon>
        <taxon>Hypocreomycetidae</taxon>
        <taxon>Hypocreales</taxon>
        <taxon>Cordycipitaceae</taxon>
        <taxon>Zarea</taxon>
    </lineage>
</organism>
<evidence type="ECO:0000313" key="1">
    <source>
        <dbReference type="EMBL" id="KAJ2978885.1"/>
    </source>
</evidence>
<proteinExistence type="predicted"/>
<dbReference type="Proteomes" id="UP001143910">
    <property type="component" value="Unassembled WGS sequence"/>
</dbReference>
<sequence>MEGFASKVEKRKRPPVSSCDRGMPCGSCLRRKRAAGCLYASNASRGSPGTASTKTRDIKDRLEGLEHLVSSLASRQAEAKDTSTEPRLQDAIPRSRETPHLQEAEDGEVNYIDPSHWQSILADIREVREHLSTSKSDSTHKLSLECSIQSENDDASHLFGPLPSITISHILSILPPQPICDMLLSWYFGSRFMVLETTSPLWIALLLSVLSITVTLRQMANSAASDAVKSLSPTVLQKATVQCLVLGKYATANAYALEAFLLHLQGCFLSGSSRPVQLWFEMGTIIRLAFRMGYHRDPSLLAGVSPFDGEMRRRVWLNIVQIDALMSFHMGFPSTIPSQLCSTNDPKNFEFSDLQVKMTKLPRARPLTEHTPVLYTIVKSGVMAVFKKIVTHTQLPTPQPYAATLALEEEMRSTYSKIPAQYKHRDINGAFTDTPGLILERCTIELLHLKGIIILLRPFISYDLQSPMYKCSKSNCVEAALDMLARQADINAACATGGRLHEDGWMFASIPISDYLLAAMVVCRYLSVRMQSGVEAETETIGVRDLVERGYAALQTARRICSLHSSNSADMRIAAEVMDLMLREVDKHYRTQFHATLPPVAETAAQADSELPCADIISGMITEPGIIDWSILDQLFPYGDGSDAELMLRAPNNLPSL</sequence>